<feature type="transmembrane region" description="Helical" evidence="1">
    <location>
        <begin position="108"/>
        <end position="129"/>
    </location>
</feature>
<evidence type="ECO:0000256" key="1">
    <source>
        <dbReference type="SAM" id="Phobius"/>
    </source>
</evidence>
<keyword evidence="1" id="KW-0472">Membrane</keyword>
<dbReference type="InterPro" id="IPR006747">
    <property type="entry name" value="DUF599"/>
</dbReference>
<protein>
    <submittedName>
        <fullName evidence="2">Putative membrane protein</fullName>
    </submittedName>
</protein>
<dbReference type="PANTHER" id="PTHR31881">
    <property type="match status" value="1"/>
</dbReference>
<dbReference type="EMBL" id="JACHOO010000007">
    <property type="protein sequence ID" value="MBB5754171.1"/>
    <property type="molecule type" value="Genomic_DNA"/>
</dbReference>
<dbReference type="RefSeq" id="WP_183857632.1">
    <property type="nucleotide sequence ID" value="NZ_JACHOO010000007.1"/>
</dbReference>
<proteinExistence type="predicted"/>
<feature type="transmembrane region" description="Helical" evidence="1">
    <location>
        <begin position="6"/>
        <end position="25"/>
    </location>
</feature>
<comment type="caution">
    <text evidence="2">The sequence shown here is derived from an EMBL/GenBank/DDBJ whole genome shotgun (WGS) entry which is preliminary data.</text>
</comment>
<dbReference type="AlphaFoldDB" id="A0A7W9FP37"/>
<gene>
    <name evidence="2" type="ORF">GGQ63_003252</name>
</gene>
<sequence>MLDLSPLDLVALAWFGIAWVGYSLVVREATRRGRCLSAAMDEQRRRWMRTMLRRDLRMIDTAIMAGLQNGTAFFASTALLAIGGGFALLGSTDQVYGVFRDLALEEEIPRGVFEFKALGLTAMFIYGFFKFAWSYRLFNYATIFLGAVPGAAHAHDPETIAAADRAGEFTVAAGRHFNHGLRSFFFALGYLGWFVNAWFFIAATALVFAVLVHRQFFSISARIALAALNAPPVPPAPPQQPRAT</sequence>
<name>A0A7W9FP37_9HYPH</name>
<evidence type="ECO:0000313" key="3">
    <source>
        <dbReference type="Proteomes" id="UP000523821"/>
    </source>
</evidence>
<organism evidence="2 3">
    <name type="scientific">Prosthecomicrobium pneumaticum</name>
    <dbReference type="NCBI Taxonomy" id="81895"/>
    <lineage>
        <taxon>Bacteria</taxon>
        <taxon>Pseudomonadati</taxon>
        <taxon>Pseudomonadota</taxon>
        <taxon>Alphaproteobacteria</taxon>
        <taxon>Hyphomicrobiales</taxon>
        <taxon>Kaistiaceae</taxon>
        <taxon>Prosthecomicrobium</taxon>
    </lineage>
</organism>
<keyword evidence="1" id="KW-1133">Transmembrane helix</keyword>
<accession>A0A7W9FP37</accession>
<keyword evidence="1" id="KW-0812">Transmembrane</keyword>
<dbReference type="PANTHER" id="PTHR31881:SF6">
    <property type="entry name" value="OS09G0494600 PROTEIN"/>
    <property type="match status" value="1"/>
</dbReference>
<dbReference type="Pfam" id="PF04654">
    <property type="entry name" value="DUF599"/>
    <property type="match status" value="1"/>
</dbReference>
<feature type="transmembrane region" description="Helical" evidence="1">
    <location>
        <begin position="184"/>
        <end position="212"/>
    </location>
</feature>
<keyword evidence="3" id="KW-1185">Reference proteome</keyword>
<feature type="transmembrane region" description="Helical" evidence="1">
    <location>
        <begin position="61"/>
        <end position="88"/>
    </location>
</feature>
<reference evidence="2 3" key="1">
    <citation type="submission" date="2020-08" db="EMBL/GenBank/DDBJ databases">
        <title>Genomic Encyclopedia of Type Strains, Phase IV (KMG-IV): sequencing the most valuable type-strain genomes for metagenomic binning, comparative biology and taxonomic classification.</title>
        <authorList>
            <person name="Goeker M."/>
        </authorList>
    </citation>
    <scope>NUCLEOTIDE SEQUENCE [LARGE SCALE GENOMIC DNA]</scope>
    <source>
        <strain evidence="2 3">DSM 16268</strain>
    </source>
</reference>
<evidence type="ECO:0000313" key="2">
    <source>
        <dbReference type="EMBL" id="MBB5754171.1"/>
    </source>
</evidence>
<dbReference type="Proteomes" id="UP000523821">
    <property type="component" value="Unassembled WGS sequence"/>
</dbReference>